<dbReference type="PANTHER" id="PTHR13520">
    <property type="entry name" value="RAD50-INTERACTING PROTEIN 1 RINT-1"/>
    <property type="match status" value="1"/>
</dbReference>
<keyword evidence="1" id="KW-0175">Coiled coil</keyword>
<dbReference type="InParanoid" id="A0A2J6TWC2"/>
<dbReference type="GO" id="GO:0006888">
    <property type="term" value="P:endoplasmic reticulum to Golgi vesicle-mediated transport"/>
    <property type="evidence" value="ECO:0007669"/>
    <property type="project" value="InterPro"/>
</dbReference>
<dbReference type="InterPro" id="IPR007528">
    <property type="entry name" value="RINT1_Tip20"/>
</dbReference>
<evidence type="ECO:0000256" key="1">
    <source>
        <dbReference type="SAM" id="Coils"/>
    </source>
</evidence>
<keyword evidence="4" id="KW-1185">Reference proteome</keyword>
<dbReference type="GeneID" id="36585706"/>
<feature type="compositionally biased region" description="Basic and acidic residues" evidence="2">
    <location>
        <begin position="1"/>
        <end position="17"/>
    </location>
</feature>
<dbReference type="PROSITE" id="PS51386">
    <property type="entry name" value="RINT1_TIP20"/>
    <property type="match status" value="1"/>
</dbReference>
<proteinExistence type="predicted"/>
<organism evidence="3 4">
    <name type="scientific">Hyaloscypha bicolor E</name>
    <dbReference type="NCBI Taxonomy" id="1095630"/>
    <lineage>
        <taxon>Eukaryota</taxon>
        <taxon>Fungi</taxon>
        <taxon>Dikarya</taxon>
        <taxon>Ascomycota</taxon>
        <taxon>Pezizomycotina</taxon>
        <taxon>Leotiomycetes</taxon>
        <taxon>Helotiales</taxon>
        <taxon>Hyaloscyphaceae</taxon>
        <taxon>Hyaloscypha</taxon>
        <taxon>Hyaloscypha bicolor</taxon>
    </lineage>
</organism>
<sequence>MATASRARERQERKGDRSPLAILLDPKTDIPLGERDIRVEDYLNDKIQTATDFESLDRLIASVEAQKLQLEDQLADARQKFSTAKDTATNRTSLMQQQTQEFEKQQTSVQERLMIVTSSDTPEEATERLRGPLEKLRKLQLAEQYVEMLEYIESLKDSARECLPQNPKEALKPYIQLKELAIQLQQLQEPAEGAAIHLTTYVQKTSTDLWVEMKEIMSDEFESVLKKSKWPNPAAELTQEWSDSFGKLLDLQAPEILAAREPLVLLPVSVLAKPFILQFRYHFFSDKPTNHPHQLGDYFFQWFLGTIAKWEDFLRENVGPVLAAHFRGNILAGNTLYVDPVAALITALLPVLKEKVDALVFEISREPQYLSRFMVQLMNFDDAIRARFNYDGGNPEHGWKGLTWDVLDTWFGRWLEVEKEFALQRYRDIMDAPDSGLIDYDSSAAGKTKPTYGATKVTDLILTVTLQYNKLRRFSHKFRFLVSIQAEILDQYLGRLGDSLDVYQTVTSTVGRTLHGVTKEQLAALEGIGGLESLCKVFGSAEHLINTLNEWGNEEFFVDLWDHLQDRAKVTPVEDNLVGNMTYTEVKDCTSEAVGSQDEGSVFDVAINDFQNLRNKAEKLITGALKYKFPANLSQYLSKPEWQTIDDAPLSSLSLITVTPELDQPLQQIFQRNLNFLHKTLGNAPFKRICRESLESLEHLLYNDVLLRQDFSTLGAARFMQDVTAIQDVVDSCMPRGSGPPLGMPRLKEAAALLNLPVEAEEGRMPLMEACQKIYAGGAQAKLALETLGMTHLTNFDARSILAKRLETQQY</sequence>
<dbReference type="STRING" id="1095630.A0A2J6TWC2"/>
<dbReference type="Pfam" id="PF04437">
    <property type="entry name" value="RINT1_TIP1"/>
    <property type="match status" value="1"/>
</dbReference>
<evidence type="ECO:0000256" key="2">
    <source>
        <dbReference type="SAM" id="MobiDB-lite"/>
    </source>
</evidence>
<dbReference type="GO" id="GO:0070939">
    <property type="term" value="C:Dsl1/NZR complex"/>
    <property type="evidence" value="ECO:0007669"/>
    <property type="project" value="InterPro"/>
</dbReference>
<protein>
    <submittedName>
        <fullName evidence="3">RINT-1 family protein-like protein</fullName>
    </submittedName>
</protein>
<accession>A0A2J6TWC2</accession>
<feature type="region of interest" description="Disordered" evidence="2">
    <location>
        <begin position="1"/>
        <end position="20"/>
    </location>
</feature>
<dbReference type="Gene3D" id="1.20.58.670">
    <property type="entry name" value="Dsl1p vesicle tethering complex, Tip20p subunit, domain D"/>
    <property type="match status" value="1"/>
</dbReference>
<dbReference type="RefSeq" id="XP_024744195.1">
    <property type="nucleotide sequence ID" value="XM_024877629.1"/>
</dbReference>
<dbReference type="AlphaFoldDB" id="A0A2J6TWC2"/>
<gene>
    <name evidence="3" type="ORF">K444DRAFT_578796</name>
</gene>
<dbReference type="GO" id="GO:0006890">
    <property type="term" value="P:retrograde vesicle-mediated transport, Golgi to endoplasmic reticulum"/>
    <property type="evidence" value="ECO:0007669"/>
    <property type="project" value="InterPro"/>
</dbReference>
<name>A0A2J6TWC2_9HELO</name>
<evidence type="ECO:0000313" key="4">
    <source>
        <dbReference type="Proteomes" id="UP000235371"/>
    </source>
</evidence>
<dbReference type="PANTHER" id="PTHR13520:SF0">
    <property type="entry name" value="RAD50-INTERACTING PROTEIN 1"/>
    <property type="match status" value="1"/>
</dbReference>
<dbReference type="Proteomes" id="UP000235371">
    <property type="component" value="Unassembled WGS sequence"/>
</dbReference>
<reference evidence="3 4" key="1">
    <citation type="submission" date="2016-04" db="EMBL/GenBank/DDBJ databases">
        <title>A degradative enzymes factory behind the ericoid mycorrhizal symbiosis.</title>
        <authorList>
            <consortium name="DOE Joint Genome Institute"/>
            <person name="Martino E."/>
            <person name="Morin E."/>
            <person name="Grelet G."/>
            <person name="Kuo A."/>
            <person name="Kohler A."/>
            <person name="Daghino S."/>
            <person name="Barry K."/>
            <person name="Choi C."/>
            <person name="Cichocki N."/>
            <person name="Clum A."/>
            <person name="Copeland A."/>
            <person name="Hainaut M."/>
            <person name="Haridas S."/>
            <person name="Labutti K."/>
            <person name="Lindquist E."/>
            <person name="Lipzen A."/>
            <person name="Khouja H.-R."/>
            <person name="Murat C."/>
            <person name="Ohm R."/>
            <person name="Olson A."/>
            <person name="Spatafora J."/>
            <person name="Veneault-Fourrey C."/>
            <person name="Henrissat B."/>
            <person name="Grigoriev I."/>
            <person name="Martin F."/>
            <person name="Perotto S."/>
        </authorList>
    </citation>
    <scope>NUCLEOTIDE SEQUENCE [LARGE SCALE GENOMIC DNA]</scope>
    <source>
        <strain evidence="3 4">E</strain>
    </source>
</reference>
<dbReference type="EMBL" id="KZ613740">
    <property type="protein sequence ID" value="PMD67291.1"/>
    <property type="molecule type" value="Genomic_DNA"/>
</dbReference>
<dbReference type="GO" id="GO:0060628">
    <property type="term" value="P:regulation of ER to Golgi vesicle-mediated transport"/>
    <property type="evidence" value="ECO:0007669"/>
    <property type="project" value="TreeGrafter"/>
</dbReference>
<feature type="coiled-coil region" evidence="1">
    <location>
        <begin position="53"/>
        <end position="87"/>
    </location>
</feature>
<evidence type="ECO:0000313" key="3">
    <source>
        <dbReference type="EMBL" id="PMD67291.1"/>
    </source>
</evidence>
<dbReference type="InterPro" id="IPR042044">
    <property type="entry name" value="EXOC6PINT-1/Sec15/Tip20_C_dom2"/>
</dbReference>
<dbReference type="OrthoDB" id="2189254at2759"/>